<evidence type="ECO:0000313" key="3">
    <source>
        <dbReference type="Proteomes" id="UP000198598"/>
    </source>
</evidence>
<protein>
    <submittedName>
        <fullName evidence="2">Uncharacterized protein</fullName>
    </submittedName>
</protein>
<gene>
    <name evidence="2" type="ORF">SAMN05216167_10531</name>
</gene>
<keyword evidence="1" id="KW-0472">Membrane</keyword>
<accession>A0A1I1SAK4</accession>
<feature type="transmembrane region" description="Helical" evidence="1">
    <location>
        <begin position="21"/>
        <end position="43"/>
    </location>
</feature>
<dbReference type="AlphaFoldDB" id="A0A1I1SAK4"/>
<keyword evidence="1" id="KW-0812">Transmembrane</keyword>
<reference evidence="2 3" key="1">
    <citation type="submission" date="2016-10" db="EMBL/GenBank/DDBJ databases">
        <authorList>
            <person name="de Groot N.N."/>
        </authorList>
    </citation>
    <scope>NUCLEOTIDE SEQUENCE [LARGE SCALE GENOMIC DNA]</scope>
    <source>
        <strain evidence="2 3">DSM 26130</strain>
    </source>
</reference>
<keyword evidence="3" id="KW-1185">Reference proteome</keyword>
<evidence type="ECO:0000313" key="2">
    <source>
        <dbReference type="EMBL" id="SFD43476.1"/>
    </source>
</evidence>
<dbReference type="Proteomes" id="UP000198598">
    <property type="component" value="Unassembled WGS sequence"/>
</dbReference>
<organism evidence="2 3">
    <name type="scientific">Spirosoma endophyticum</name>
    <dbReference type="NCBI Taxonomy" id="662367"/>
    <lineage>
        <taxon>Bacteria</taxon>
        <taxon>Pseudomonadati</taxon>
        <taxon>Bacteroidota</taxon>
        <taxon>Cytophagia</taxon>
        <taxon>Cytophagales</taxon>
        <taxon>Cytophagaceae</taxon>
        <taxon>Spirosoma</taxon>
    </lineage>
</organism>
<dbReference type="EMBL" id="FOLQ01000005">
    <property type="protein sequence ID" value="SFD43476.1"/>
    <property type="molecule type" value="Genomic_DNA"/>
</dbReference>
<keyword evidence="1" id="KW-1133">Transmembrane helix</keyword>
<name>A0A1I1SAK4_9BACT</name>
<proteinExistence type="predicted"/>
<sequence>MSQSIESDHSFVYQAPMDKNLTMAVVLLPSAYPVLTFLAALIYPTPEI</sequence>
<evidence type="ECO:0000256" key="1">
    <source>
        <dbReference type="SAM" id="Phobius"/>
    </source>
</evidence>